<dbReference type="EMBL" id="JAGSXJ010000013">
    <property type="protein sequence ID" value="KAH6686366.1"/>
    <property type="molecule type" value="Genomic_DNA"/>
</dbReference>
<dbReference type="OrthoDB" id="5421784at2759"/>
<sequence>MTKPPRGSSLAQARDLMNNKHSHFHQHRRDQDHPQPQQHHHQHRHVEDQSPQHPHQHNERQVPGEAADAPAIVDSHITRVIQTISVVQIIDGAGNPIEVQTHFAEPATFLVDPVSGVTISALSLGAAGVAPTSEPDAGIPSYDAETVSPSPAPVPAPTPEYSNIPGDIAESTSALPALESSELPVPVQSLDDISTSVPYVAAAEPSAYPTIGAAVNSTLPSSFHSLPPNNSSSVRLFAVPESSSQSTTTTSYSSISNRRSSSLFTTTTTFFASSTTASSAEGTVEPTAVVGGGAGGNGEGDAAAAPSAAAENTDDSTPETGVIVGSVFGSIAGLALVAVLVLLALRWKKRNGGRIALGEDMNRGTRGLPAAGGASDDAARPPMTQRSMSWGAGALAGIGAKRASRNAPPPPPSPPAESGERGFYRVSGRKLPSVLASGGDGYSDPNENPFGNQNRSSAMSGDSVLYRDSQGFFDEPTPNDALGRLAVGSPMRPVSGVPIMRSGPAKTPVTESNPFADPGAPVLQPPPPSRDAIGRSLGSQDGSRGSGSRFTEEIR</sequence>
<feature type="compositionally biased region" description="Gly residues" evidence="1">
    <location>
        <begin position="290"/>
        <end position="299"/>
    </location>
</feature>
<feature type="compositionally biased region" description="Low complexity" evidence="1">
    <location>
        <begin position="275"/>
        <end position="289"/>
    </location>
</feature>
<feature type="region of interest" description="Disordered" evidence="1">
    <location>
        <begin position="1"/>
        <end position="66"/>
    </location>
</feature>
<evidence type="ECO:0000256" key="1">
    <source>
        <dbReference type="SAM" id="MobiDB-lite"/>
    </source>
</evidence>
<keyword evidence="2" id="KW-0472">Membrane</keyword>
<feature type="transmembrane region" description="Helical" evidence="2">
    <location>
        <begin position="322"/>
        <end position="345"/>
    </location>
</feature>
<name>A0A9P8VBP3_9PEZI</name>
<feature type="region of interest" description="Disordered" evidence="1">
    <location>
        <begin position="275"/>
        <end position="317"/>
    </location>
</feature>
<feature type="region of interest" description="Disordered" evidence="1">
    <location>
        <begin position="360"/>
        <end position="385"/>
    </location>
</feature>
<feature type="compositionally biased region" description="Low complexity" evidence="1">
    <location>
        <begin position="300"/>
        <end position="310"/>
    </location>
</feature>
<evidence type="ECO:0000313" key="3">
    <source>
        <dbReference type="EMBL" id="KAH6686366.1"/>
    </source>
</evidence>
<evidence type="ECO:0000256" key="2">
    <source>
        <dbReference type="SAM" id="Phobius"/>
    </source>
</evidence>
<feature type="compositionally biased region" description="Basic and acidic residues" evidence="1">
    <location>
        <begin position="45"/>
        <end position="62"/>
    </location>
</feature>
<dbReference type="Proteomes" id="UP000770015">
    <property type="component" value="Unassembled WGS sequence"/>
</dbReference>
<evidence type="ECO:0000313" key="4">
    <source>
        <dbReference type="Proteomes" id="UP000770015"/>
    </source>
</evidence>
<keyword evidence="4" id="KW-1185">Reference proteome</keyword>
<feature type="compositionally biased region" description="Low complexity" evidence="1">
    <location>
        <begin position="534"/>
        <end position="549"/>
    </location>
</feature>
<comment type="caution">
    <text evidence="3">The sequence shown here is derived from an EMBL/GenBank/DDBJ whole genome shotgun (WGS) entry which is preliminary data.</text>
</comment>
<keyword evidence="2" id="KW-0812">Transmembrane</keyword>
<gene>
    <name evidence="3" type="ORF">F5X68DRAFT_15472</name>
</gene>
<accession>A0A9P8VBP3</accession>
<protein>
    <submittedName>
        <fullName evidence="3">Uncharacterized protein</fullName>
    </submittedName>
</protein>
<keyword evidence="2" id="KW-1133">Transmembrane helix</keyword>
<feature type="compositionally biased region" description="Polar residues" evidence="1">
    <location>
        <begin position="445"/>
        <end position="460"/>
    </location>
</feature>
<organism evidence="3 4">
    <name type="scientific">Plectosphaerella plurivora</name>
    <dbReference type="NCBI Taxonomy" id="936078"/>
    <lineage>
        <taxon>Eukaryota</taxon>
        <taxon>Fungi</taxon>
        <taxon>Dikarya</taxon>
        <taxon>Ascomycota</taxon>
        <taxon>Pezizomycotina</taxon>
        <taxon>Sordariomycetes</taxon>
        <taxon>Hypocreomycetidae</taxon>
        <taxon>Glomerellales</taxon>
        <taxon>Plectosphaerellaceae</taxon>
        <taxon>Plectosphaerella</taxon>
    </lineage>
</organism>
<dbReference type="AlphaFoldDB" id="A0A9P8VBP3"/>
<reference evidence="3" key="1">
    <citation type="journal article" date="2021" name="Nat. Commun.">
        <title>Genetic determinants of endophytism in the Arabidopsis root mycobiome.</title>
        <authorList>
            <person name="Mesny F."/>
            <person name="Miyauchi S."/>
            <person name="Thiergart T."/>
            <person name="Pickel B."/>
            <person name="Atanasova L."/>
            <person name="Karlsson M."/>
            <person name="Huettel B."/>
            <person name="Barry K.W."/>
            <person name="Haridas S."/>
            <person name="Chen C."/>
            <person name="Bauer D."/>
            <person name="Andreopoulos W."/>
            <person name="Pangilinan J."/>
            <person name="LaButti K."/>
            <person name="Riley R."/>
            <person name="Lipzen A."/>
            <person name="Clum A."/>
            <person name="Drula E."/>
            <person name="Henrissat B."/>
            <person name="Kohler A."/>
            <person name="Grigoriev I.V."/>
            <person name="Martin F.M."/>
            <person name="Hacquard S."/>
        </authorList>
    </citation>
    <scope>NUCLEOTIDE SEQUENCE</scope>
    <source>
        <strain evidence="3">MPI-SDFR-AT-0117</strain>
    </source>
</reference>
<feature type="region of interest" description="Disordered" evidence="1">
    <location>
        <begin position="400"/>
        <end position="422"/>
    </location>
</feature>
<proteinExistence type="predicted"/>
<feature type="region of interest" description="Disordered" evidence="1">
    <location>
        <begin position="434"/>
        <end position="555"/>
    </location>
</feature>